<proteinExistence type="predicted"/>
<dbReference type="Pfam" id="PF13280">
    <property type="entry name" value="WYL"/>
    <property type="match status" value="1"/>
</dbReference>
<evidence type="ECO:0000259" key="3">
    <source>
        <dbReference type="PROSITE" id="PS51000"/>
    </source>
</evidence>
<dbReference type="SUPFAM" id="SSF46785">
    <property type="entry name" value="Winged helix' DNA-binding domain"/>
    <property type="match status" value="1"/>
</dbReference>
<name>A0ABP7SSI0_9ACTN</name>
<dbReference type="PANTHER" id="PTHR34580">
    <property type="match status" value="1"/>
</dbReference>
<keyword evidence="1" id="KW-0805">Transcription regulation</keyword>
<dbReference type="InterPro" id="IPR036388">
    <property type="entry name" value="WH-like_DNA-bd_sf"/>
</dbReference>
<evidence type="ECO:0000313" key="5">
    <source>
        <dbReference type="Proteomes" id="UP001500034"/>
    </source>
</evidence>
<evidence type="ECO:0000256" key="1">
    <source>
        <dbReference type="ARBA" id="ARBA00023015"/>
    </source>
</evidence>
<dbReference type="PROSITE" id="PS52050">
    <property type="entry name" value="WYL"/>
    <property type="match status" value="1"/>
</dbReference>
<gene>
    <name evidence="4" type="ORF">GCM10022384_69090</name>
</gene>
<dbReference type="EMBL" id="BAABCQ010000286">
    <property type="protein sequence ID" value="GAA4015943.1"/>
    <property type="molecule type" value="Genomic_DNA"/>
</dbReference>
<protein>
    <recommendedName>
        <fullName evidence="3">HTH deoR-type domain-containing protein</fullName>
    </recommendedName>
</protein>
<accession>A0ABP7SSI0</accession>
<evidence type="ECO:0000313" key="4">
    <source>
        <dbReference type="EMBL" id="GAA4015943.1"/>
    </source>
</evidence>
<dbReference type="InterPro" id="IPR036390">
    <property type="entry name" value="WH_DNA-bd_sf"/>
</dbReference>
<dbReference type="Pfam" id="PF08279">
    <property type="entry name" value="HTH_11"/>
    <property type="match status" value="1"/>
</dbReference>
<dbReference type="PROSITE" id="PS51000">
    <property type="entry name" value="HTH_DEOR_2"/>
    <property type="match status" value="1"/>
</dbReference>
<keyword evidence="5" id="KW-1185">Reference proteome</keyword>
<feature type="domain" description="HTH deoR-type" evidence="3">
    <location>
        <begin position="18"/>
        <end position="73"/>
    </location>
</feature>
<dbReference type="InterPro" id="IPR026881">
    <property type="entry name" value="WYL_dom"/>
</dbReference>
<dbReference type="InterPro" id="IPR051534">
    <property type="entry name" value="CBASS_pafABC_assoc_protein"/>
</dbReference>
<dbReference type="Gene3D" id="1.10.10.10">
    <property type="entry name" value="Winged helix-like DNA-binding domain superfamily/Winged helix DNA-binding domain"/>
    <property type="match status" value="1"/>
</dbReference>
<dbReference type="InterPro" id="IPR013196">
    <property type="entry name" value="HTH_11"/>
</dbReference>
<dbReference type="InterPro" id="IPR001034">
    <property type="entry name" value="DeoR_HTH"/>
</dbReference>
<organism evidence="4 5">
    <name type="scientific">Streptomyces marokkonensis</name>
    <dbReference type="NCBI Taxonomy" id="324855"/>
    <lineage>
        <taxon>Bacteria</taxon>
        <taxon>Bacillati</taxon>
        <taxon>Actinomycetota</taxon>
        <taxon>Actinomycetes</taxon>
        <taxon>Kitasatosporales</taxon>
        <taxon>Streptomycetaceae</taxon>
        <taxon>Streptomyces</taxon>
    </lineage>
</organism>
<keyword evidence="2" id="KW-0804">Transcription</keyword>
<comment type="caution">
    <text evidence="4">The sequence shown here is derived from an EMBL/GenBank/DDBJ whole genome shotgun (WGS) entry which is preliminary data.</text>
</comment>
<sequence>MRPVLGRICADYGKVDTPSTRTLRLLSLLQTGREWNTSALAARLQVSERTVRRDAQRLRSLGYDVQSRPGPGAGYRLRPSTKIPPLLLSPDEVSTIITSLLVLEAWAPGDPSVTAARSKLEQILPPTLRRRAAATAISTQILHEDPAPVDWALVGTLADAVATGASIRFDYVDQDGRHSQRTVEPYRHLLRQRHWYLVAYDTRREDWRLFRLDRMQAATIIPGSHHPRNFPFDSIELWLASNFGKDDQPSINVSGQYG</sequence>
<evidence type="ECO:0000256" key="2">
    <source>
        <dbReference type="ARBA" id="ARBA00023163"/>
    </source>
</evidence>
<reference evidence="5" key="1">
    <citation type="journal article" date="2019" name="Int. J. Syst. Evol. Microbiol.">
        <title>The Global Catalogue of Microorganisms (GCM) 10K type strain sequencing project: providing services to taxonomists for standard genome sequencing and annotation.</title>
        <authorList>
            <consortium name="The Broad Institute Genomics Platform"/>
            <consortium name="The Broad Institute Genome Sequencing Center for Infectious Disease"/>
            <person name="Wu L."/>
            <person name="Ma J."/>
        </authorList>
    </citation>
    <scope>NUCLEOTIDE SEQUENCE [LARGE SCALE GENOMIC DNA]</scope>
    <source>
        <strain evidence="5">JCM 17027</strain>
    </source>
</reference>
<dbReference type="PANTHER" id="PTHR34580:SF3">
    <property type="entry name" value="PROTEIN PAFB"/>
    <property type="match status" value="1"/>
</dbReference>
<dbReference type="Proteomes" id="UP001500034">
    <property type="component" value="Unassembled WGS sequence"/>
</dbReference>